<dbReference type="EMBL" id="BTGU01000585">
    <property type="protein sequence ID" value="GMN68280.1"/>
    <property type="molecule type" value="Genomic_DNA"/>
</dbReference>
<proteinExistence type="predicted"/>
<feature type="compositionally biased region" description="Polar residues" evidence="1">
    <location>
        <begin position="1"/>
        <end position="23"/>
    </location>
</feature>
<evidence type="ECO:0000313" key="2">
    <source>
        <dbReference type="EMBL" id="GMN68280.1"/>
    </source>
</evidence>
<protein>
    <submittedName>
        <fullName evidence="2">Uncharacterized protein</fullName>
    </submittedName>
</protein>
<reference evidence="2" key="1">
    <citation type="submission" date="2023-07" db="EMBL/GenBank/DDBJ databases">
        <title>draft genome sequence of fig (Ficus carica).</title>
        <authorList>
            <person name="Takahashi T."/>
            <person name="Nishimura K."/>
        </authorList>
    </citation>
    <scope>NUCLEOTIDE SEQUENCE</scope>
</reference>
<accession>A0AA88E643</accession>
<feature type="region of interest" description="Disordered" evidence="1">
    <location>
        <begin position="1"/>
        <end position="28"/>
    </location>
</feature>
<comment type="caution">
    <text evidence="2">The sequence shown here is derived from an EMBL/GenBank/DDBJ whole genome shotgun (WGS) entry which is preliminary data.</text>
</comment>
<name>A0AA88E643_FICCA</name>
<evidence type="ECO:0000313" key="3">
    <source>
        <dbReference type="Proteomes" id="UP001187192"/>
    </source>
</evidence>
<dbReference type="Proteomes" id="UP001187192">
    <property type="component" value="Unassembled WGS sequence"/>
</dbReference>
<gene>
    <name evidence="2" type="ORF">TIFTF001_037337</name>
</gene>
<keyword evidence="3" id="KW-1185">Reference proteome</keyword>
<evidence type="ECO:0000256" key="1">
    <source>
        <dbReference type="SAM" id="MobiDB-lite"/>
    </source>
</evidence>
<sequence>MVFTSGFEQVRTQEFSGSATSGQSDGGVRSTGAAVARTVMWQVLSSQSDRVGILFGFVFDIPIFRI</sequence>
<dbReference type="AlphaFoldDB" id="A0AA88E643"/>
<organism evidence="2 3">
    <name type="scientific">Ficus carica</name>
    <name type="common">Common fig</name>
    <dbReference type="NCBI Taxonomy" id="3494"/>
    <lineage>
        <taxon>Eukaryota</taxon>
        <taxon>Viridiplantae</taxon>
        <taxon>Streptophyta</taxon>
        <taxon>Embryophyta</taxon>
        <taxon>Tracheophyta</taxon>
        <taxon>Spermatophyta</taxon>
        <taxon>Magnoliopsida</taxon>
        <taxon>eudicotyledons</taxon>
        <taxon>Gunneridae</taxon>
        <taxon>Pentapetalae</taxon>
        <taxon>rosids</taxon>
        <taxon>fabids</taxon>
        <taxon>Rosales</taxon>
        <taxon>Moraceae</taxon>
        <taxon>Ficeae</taxon>
        <taxon>Ficus</taxon>
    </lineage>
</organism>
<dbReference type="Gramene" id="FCD_00011914-RA">
    <property type="protein sequence ID" value="FCD_00011914-RA:cds"/>
    <property type="gene ID" value="FCD_00011914"/>
</dbReference>